<accession>A0A061BJA0</accession>
<evidence type="ECO:0000313" key="3">
    <source>
        <dbReference type="EMBL" id="CDR71569.1"/>
    </source>
</evidence>
<keyword evidence="2" id="KW-0812">Transmembrane</keyword>
<dbReference type="GeneID" id="24561793"/>
<evidence type="ECO:0008006" key="4">
    <source>
        <dbReference type="Google" id="ProtNLM"/>
    </source>
</evidence>
<protein>
    <recommendedName>
        <fullName evidence="4">C3H1-type domain-containing protein</fullName>
    </recommendedName>
</protein>
<keyword evidence="2" id="KW-0472">Membrane</keyword>
<evidence type="ECO:0000256" key="1">
    <source>
        <dbReference type="SAM" id="Coils"/>
    </source>
</evidence>
<reference evidence="3" key="1">
    <citation type="journal article" date="2014" name="Nucleic Acids Res.">
        <title>The evolutionary dynamics of variant antigen genes in Babesia reveal a history of genomic innovation underlying host-parasite interaction.</title>
        <authorList>
            <person name="Jackson A.P."/>
            <person name="Otto T.D."/>
            <person name="Darby A."/>
            <person name="Ramaprasad A."/>
            <person name="Xia D."/>
            <person name="Echaide I.E."/>
            <person name="Farber M."/>
            <person name="Gahlot S."/>
            <person name="Gamble J."/>
            <person name="Gupta D."/>
            <person name="Gupta Y."/>
            <person name="Jackson L."/>
            <person name="Malandrin L."/>
            <person name="Malas T.B."/>
            <person name="Moussa E."/>
            <person name="Nair M."/>
            <person name="Reid AJ."/>
            <person name="Sanders M."/>
            <person name="Sharma J."/>
            <person name="Tracey A."/>
            <person name="Quail M.A."/>
            <person name="Weir W."/>
            <person name="Wastling J.M."/>
            <person name="Hall N."/>
            <person name="Willadsen P."/>
            <person name="Lingelbach K."/>
            <person name="Shiels B."/>
            <person name="Tait A."/>
            <person name="Berriman M."/>
            <person name="Allred D.R."/>
            <person name="Pain A."/>
        </authorList>
    </citation>
    <scope>NUCLEOTIDE SEQUENCE</scope>
    <source>
        <strain evidence="3">Bond</strain>
    </source>
</reference>
<evidence type="ECO:0000256" key="2">
    <source>
        <dbReference type="SAM" id="Phobius"/>
    </source>
</evidence>
<reference evidence="3" key="2">
    <citation type="submission" date="2014-06" db="EMBL/GenBank/DDBJ databases">
        <authorList>
            <person name="Aslett M."/>
            <person name="De Silva Nishadi"/>
        </authorList>
    </citation>
    <scope>NUCLEOTIDE SEQUENCE</scope>
    <source>
        <strain evidence="3">Bond</strain>
    </source>
</reference>
<dbReference type="Gene3D" id="1.20.120.20">
    <property type="entry name" value="Apolipoprotein"/>
    <property type="match status" value="1"/>
</dbReference>
<feature type="transmembrane region" description="Helical" evidence="2">
    <location>
        <begin position="1820"/>
        <end position="1843"/>
    </location>
</feature>
<keyword evidence="1" id="KW-0175">Coiled coil</keyword>
<dbReference type="EMBL" id="LK055023">
    <property type="protein sequence ID" value="CDR71569.1"/>
    <property type="molecule type" value="Genomic_DNA"/>
</dbReference>
<organism evidence="3">
    <name type="scientific">Babesia bigemina</name>
    <dbReference type="NCBI Taxonomy" id="5866"/>
    <lineage>
        <taxon>Eukaryota</taxon>
        <taxon>Sar</taxon>
        <taxon>Alveolata</taxon>
        <taxon>Apicomplexa</taxon>
        <taxon>Aconoidasida</taxon>
        <taxon>Piroplasmida</taxon>
        <taxon>Babesiidae</taxon>
        <taxon>Babesia</taxon>
    </lineage>
</organism>
<feature type="coiled-coil region" evidence="1">
    <location>
        <begin position="350"/>
        <end position="377"/>
    </location>
</feature>
<dbReference type="KEGG" id="bbig:BBBOND_0002210"/>
<dbReference type="RefSeq" id="XP_012770515.1">
    <property type="nucleotide sequence ID" value="XM_012915061.1"/>
</dbReference>
<sequence length="1882" mass="210587">MGFLYQVLKDVSEKQPYSVGKNDLKHFVESELRPKLSAGREGFSVIETVAEKVREYNGKVKESNDHVKTMINNMNNDMKTLQNEVGKILENNADSENLDEVMQAETLVTKLADEYAKKGMNFDSNFVIREINAWRTGANVEPKQQFKDLNADLRLKITHARNNITHEAERLTTLSKKQKENLAAMTSMISNKLKTLKSCVNERILKDVNELVSKVNEKVAAILQLLKRISATLWNYVNELGRWIKDADEMVIQAIKDTKEIEQKGPGWQNQDNINEKAKEFKDKATDLYWKFEGAKRSVVDGIDKAKKENVSELDKWKKAGDAAVTKAKQKCGVIVEKLKGSDSSTHPERDEITKAAKELQTTADDLRKKAFEAKTQVTQLVEKALGEVKKMDEELRKNLKSVKDGIKREMKSYITGDLNDKIKAALTELTDKIAKEGGVPPGHLDKIVAGVKEYAKGFKQAFASIVQAWVSAIVKSEGVQQLIDWYVSRNKSYSALKVSEEHTVKEIVIKHVTDTLKSLPGSSNTAMGTRNTPRENLADIKEYLNSYAKEVVNKRHAIIGLIEGDVKQNEQTQHSSRYKNDLLTKAIQTVLTSVSEAAGKMAIYFEKYSATAEISNLDTAIKEVTGLGDTLHDQIQGFATGTQFGNVTTEIASRVQEKIGEDDRKNIPDGLRDPDKVTLSHQFATYKSHVDSSSLRKGAEITGSEGTLPQTIKSIQTTVNTNENCLKNVDDTNGNQPQKFNKATFSTLRATVDTSLEQFTDAVQKLVKGDANNEVHAYLEDLGKMLKAGDSVELSSDGLKGQHTVKGLVTIKSEIDAALEGIKNKAETDFTAEKKATEGGAVFTTLSTAITTNLKDLLAAFEEAGKQVNEHLQKLETNIGKKEHGTNAADNTLQKIHDNLVALLNGDISQVIKDATAFKKQANQLRDKTIRDLNGHVEDEVKKAETSLITQANKNYVTSVKEMLQAFADKVQKELKPLPGEIDTDRQHGFKGFMRTLQGTINGDETNEDNIERLKGLVGQLSRNVNHKDAFKNLSQKFKEFWHPLNTYIKAEIKRVHEANNEKTNPKPTGVEQLYTSKLDAAHSALNSLLDHISNHRYNHELTSMLDQLASATATLAPESFARTTTPLLDSTGKGVEGFVSEVGKAYISAYDGETFADDLVKGDKTLTKYGMYYAKVFLTALRTLDVSLYGLKHECKSLTGQKINSSTDLGRLFVRLGFKVSEENKEHWELQNRTVISGQYVSNRLTWRVSGANDNQHLKMCESKKRDNDNYFNVFDIIRCLATHAKQYFEVCHYSTSTAKRQPCSAYEMLIWLAGLPHNRVYDELVTDGLSEPFANPNKQTKETDGDIEFTVFDLHDSNLDAYPKQITYKGVVKVLNHVCSASYDVLTTISGHGDAMSIYGSDFCNNSLSMKYPSKGDDCLITVVDVLRRLLPQLQYLFNRCRHSADDYGWRNCRYGRDIPSATSQCTDHSSDKAESQPKCQPTCQANSKVDCQPTSPLMSYLYDCLPGHLPHQISSIGCKPKCTTCPGSKPGMPCLTPMGFRCFSGSTKTGENVCEILRLFFGGGLLSSLLCLVPQPPSTLPEHFGFALSLGRQWNDSGSNIIAESFASSIDGASIGLYTEPSKLSEVLRNTYASTPSDHAWPHTEAEKSDLSSLSTTTSCMLPNKRNIYCAPYLSTLWQENYMYLAKKHVKLYLSWAVYLPWEFWKYLDELYTAFCGISCQQYGCRSCINSDTCRSGKHGVDYNCKCWSIVRCRGVQSTFYSYGFAFGDSKKLLDEDEKRYCHDFCSQLSNVLNSDYFKKLFTECDEFIFTIRQPFIWLNIALWSLSLFYLICVMVGRLDVLHIRSHLRIPSSHKITAQSLLAAAQVGRLAKISYLQP</sequence>
<name>A0A061BJA0_BABBI</name>
<keyword evidence="2" id="KW-1133">Transmembrane helix</keyword>
<proteinExistence type="predicted"/>
<gene>
    <name evidence="3" type="ORF">BBBOND_0002210</name>
</gene>
<feature type="coiled-coil region" evidence="1">
    <location>
        <begin position="64"/>
        <end position="98"/>
    </location>
</feature>
<dbReference type="VEuPathDB" id="PiroplasmaDB:BBBOND_0002210"/>